<dbReference type="PANTHER" id="PTHR43433:SF5">
    <property type="entry name" value="AB HYDROLASE-1 DOMAIN-CONTAINING PROTEIN"/>
    <property type="match status" value="1"/>
</dbReference>
<gene>
    <name evidence="3" type="ORF">HNQ60_005022</name>
</gene>
<reference evidence="3 4" key="1">
    <citation type="submission" date="2020-08" db="EMBL/GenBank/DDBJ databases">
        <title>Genomic Encyclopedia of Type Strains, Phase IV (KMG-IV): sequencing the most valuable type-strain genomes for metagenomic binning, comparative biology and taxonomic classification.</title>
        <authorList>
            <person name="Goeker M."/>
        </authorList>
    </citation>
    <scope>NUCLEOTIDE SEQUENCE [LARGE SCALE GENOMIC DNA]</scope>
    <source>
        <strain evidence="3 4">DSM 26723</strain>
    </source>
</reference>
<sequence length="299" mass="33290">MNRRNLLLASAMGAAALIPMGAQAAAKRGAPKAIISKADGVTLFHREFGEGPVMLFVASWALHSAMWDPQVAYFSDRGFRCIAYDRRGHGRSQIAPAGYDFDTLADDLASVIEQLDLKDVTLVAHSMGAAESIRYIARHGSKRIRRIVMLAPVAPYILKTDDNPYGAPQAYFEATLQRYATDFPAWAYEFQEKFFTPTTSMPMKEMLTRQLLDTPTPVAMRCFRSLYSTDLRQDLARIDRPTLILHGARDVQAIPVITGERVAAGVRGSQLKIYDDAPHGIWVTHARRVNEDIEAFMKG</sequence>
<dbReference type="Pfam" id="PF00561">
    <property type="entry name" value="Abhydrolase_1"/>
    <property type="match status" value="1"/>
</dbReference>
<accession>A0A841HRZ0</accession>
<organism evidence="3 4">
    <name type="scientific">Povalibacter uvarum</name>
    <dbReference type="NCBI Taxonomy" id="732238"/>
    <lineage>
        <taxon>Bacteria</taxon>
        <taxon>Pseudomonadati</taxon>
        <taxon>Pseudomonadota</taxon>
        <taxon>Gammaproteobacteria</taxon>
        <taxon>Steroidobacterales</taxon>
        <taxon>Steroidobacteraceae</taxon>
        <taxon>Povalibacter</taxon>
    </lineage>
</organism>
<dbReference type="AlphaFoldDB" id="A0A841HRZ0"/>
<feature type="signal peptide" evidence="1">
    <location>
        <begin position="1"/>
        <end position="24"/>
    </location>
</feature>
<dbReference type="InterPro" id="IPR029058">
    <property type="entry name" value="AB_hydrolase_fold"/>
</dbReference>
<keyword evidence="4" id="KW-1185">Reference proteome</keyword>
<evidence type="ECO:0000313" key="4">
    <source>
        <dbReference type="Proteomes" id="UP000588068"/>
    </source>
</evidence>
<name>A0A841HRZ0_9GAMM</name>
<proteinExistence type="predicted"/>
<protein>
    <submittedName>
        <fullName evidence="3">Pimeloyl-ACP methyl ester carboxylesterase</fullName>
    </submittedName>
</protein>
<comment type="caution">
    <text evidence="3">The sequence shown here is derived from an EMBL/GenBank/DDBJ whole genome shotgun (WGS) entry which is preliminary data.</text>
</comment>
<feature type="domain" description="AB hydrolase-1" evidence="2">
    <location>
        <begin position="52"/>
        <end position="281"/>
    </location>
</feature>
<evidence type="ECO:0000259" key="2">
    <source>
        <dbReference type="Pfam" id="PF00561"/>
    </source>
</evidence>
<dbReference type="PANTHER" id="PTHR43433">
    <property type="entry name" value="HYDROLASE, ALPHA/BETA FOLD FAMILY PROTEIN"/>
    <property type="match status" value="1"/>
</dbReference>
<dbReference type="Gene3D" id="3.40.50.1820">
    <property type="entry name" value="alpha/beta hydrolase"/>
    <property type="match status" value="1"/>
</dbReference>
<dbReference type="RefSeq" id="WP_184335502.1">
    <property type="nucleotide sequence ID" value="NZ_JACHHZ010000006.1"/>
</dbReference>
<evidence type="ECO:0000313" key="3">
    <source>
        <dbReference type="EMBL" id="MBB6096131.1"/>
    </source>
</evidence>
<keyword evidence="1" id="KW-0732">Signal</keyword>
<dbReference type="InterPro" id="IPR000073">
    <property type="entry name" value="AB_hydrolase_1"/>
</dbReference>
<dbReference type="EMBL" id="JACHHZ010000006">
    <property type="protein sequence ID" value="MBB6096131.1"/>
    <property type="molecule type" value="Genomic_DNA"/>
</dbReference>
<dbReference type="InterPro" id="IPR050471">
    <property type="entry name" value="AB_hydrolase"/>
</dbReference>
<evidence type="ECO:0000256" key="1">
    <source>
        <dbReference type="SAM" id="SignalP"/>
    </source>
</evidence>
<feature type="chain" id="PRO_5032954585" evidence="1">
    <location>
        <begin position="25"/>
        <end position="299"/>
    </location>
</feature>
<dbReference type="Proteomes" id="UP000588068">
    <property type="component" value="Unassembled WGS sequence"/>
</dbReference>
<dbReference type="SUPFAM" id="SSF53474">
    <property type="entry name" value="alpha/beta-Hydrolases"/>
    <property type="match status" value="1"/>
</dbReference>